<evidence type="ECO:0000313" key="1">
    <source>
        <dbReference type="EMBL" id="PIR94027.1"/>
    </source>
</evidence>
<name>A0A2H0V4K6_9BACT</name>
<sequence length="66" mass="7478">MKRGGDLQVYFLMRSLFYFYASHQYAAAKHQAGYNGLTDKLLQYLPIMGPGGLANLPFDTFVMLLL</sequence>
<comment type="caution">
    <text evidence="1">The sequence shown here is derived from an EMBL/GenBank/DDBJ whole genome shotgun (WGS) entry which is preliminary data.</text>
</comment>
<accession>A0A2H0V4K6</accession>
<dbReference type="EMBL" id="PFAP01000022">
    <property type="protein sequence ID" value="PIR94027.1"/>
    <property type="molecule type" value="Genomic_DNA"/>
</dbReference>
<gene>
    <name evidence="1" type="ORF">COT97_03420</name>
</gene>
<organism evidence="1 2">
    <name type="scientific">Candidatus Falkowbacteria bacterium CG10_big_fil_rev_8_21_14_0_10_39_11</name>
    <dbReference type="NCBI Taxonomy" id="1974565"/>
    <lineage>
        <taxon>Bacteria</taxon>
        <taxon>Candidatus Falkowiibacteriota</taxon>
    </lineage>
</organism>
<reference evidence="2" key="1">
    <citation type="submission" date="2017-09" db="EMBL/GenBank/DDBJ databases">
        <title>Depth-based differentiation of microbial function through sediment-hosted aquifers and enrichment of novel symbionts in the deep terrestrial subsurface.</title>
        <authorList>
            <person name="Probst A.J."/>
            <person name="Ladd B."/>
            <person name="Jarett J.K."/>
            <person name="Geller-Mcgrath D.E."/>
            <person name="Sieber C.M.K."/>
            <person name="Emerson J.B."/>
            <person name="Anantharaman K."/>
            <person name="Thomas B.C."/>
            <person name="Malmstrom R."/>
            <person name="Stieglmeier M."/>
            <person name="Klingl A."/>
            <person name="Woyke T."/>
            <person name="Ryan C.M."/>
            <person name="Banfield J.F."/>
        </authorList>
    </citation>
    <scope>NUCLEOTIDE SEQUENCE [LARGE SCALE GENOMIC DNA]</scope>
</reference>
<evidence type="ECO:0000313" key="2">
    <source>
        <dbReference type="Proteomes" id="UP000229901"/>
    </source>
</evidence>
<dbReference type="AlphaFoldDB" id="A0A2H0V4K6"/>
<proteinExistence type="predicted"/>
<protein>
    <submittedName>
        <fullName evidence="1">Uncharacterized protein</fullName>
    </submittedName>
</protein>
<dbReference type="Proteomes" id="UP000229901">
    <property type="component" value="Unassembled WGS sequence"/>
</dbReference>